<evidence type="ECO:0000259" key="4">
    <source>
        <dbReference type="PROSITE" id="PS51118"/>
    </source>
</evidence>
<dbReference type="InterPro" id="IPR002577">
    <property type="entry name" value="HTH_HxlR"/>
</dbReference>
<dbReference type="InterPro" id="IPR036390">
    <property type="entry name" value="WH_DNA-bd_sf"/>
</dbReference>
<organism evidence="5 6">
    <name type="scientific">Plantactinospora soyae</name>
    <dbReference type="NCBI Taxonomy" id="1544732"/>
    <lineage>
        <taxon>Bacteria</taxon>
        <taxon>Bacillati</taxon>
        <taxon>Actinomycetota</taxon>
        <taxon>Actinomycetes</taxon>
        <taxon>Micromonosporales</taxon>
        <taxon>Micromonosporaceae</taxon>
        <taxon>Plantactinospora</taxon>
    </lineage>
</organism>
<keyword evidence="6" id="KW-1185">Reference proteome</keyword>
<evidence type="ECO:0000313" key="5">
    <source>
        <dbReference type="EMBL" id="MBE1489218.1"/>
    </source>
</evidence>
<dbReference type="RefSeq" id="WP_192768723.1">
    <property type="nucleotide sequence ID" value="NZ_JADBEB010000001.1"/>
</dbReference>
<keyword evidence="3" id="KW-0804">Transcription</keyword>
<dbReference type="InterPro" id="IPR036388">
    <property type="entry name" value="WH-like_DNA-bd_sf"/>
</dbReference>
<dbReference type="Pfam" id="PF01638">
    <property type="entry name" value="HxlR"/>
    <property type="match status" value="1"/>
</dbReference>
<evidence type="ECO:0000256" key="1">
    <source>
        <dbReference type="ARBA" id="ARBA00023015"/>
    </source>
</evidence>
<dbReference type="Gene3D" id="1.10.10.10">
    <property type="entry name" value="Winged helix-like DNA-binding domain superfamily/Winged helix DNA-binding domain"/>
    <property type="match status" value="1"/>
</dbReference>
<feature type="domain" description="HTH hxlR-type" evidence="4">
    <location>
        <begin position="11"/>
        <end position="106"/>
    </location>
</feature>
<gene>
    <name evidence="5" type="ORF">H4W31_004856</name>
</gene>
<evidence type="ECO:0000256" key="3">
    <source>
        <dbReference type="ARBA" id="ARBA00023163"/>
    </source>
</evidence>
<protein>
    <submittedName>
        <fullName evidence="5">DNA-binding HxlR family transcriptional regulator</fullName>
    </submittedName>
</protein>
<keyword evidence="2 5" id="KW-0238">DNA-binding</keyword>
<reference evidence="5" key="1">
    <citation type="submission" date="2020-10" db="EMBL/GenBank/DDBJ databases">
        <title>Sequencing the genomes of 1000 actinobacteria strains.</title>
        <authorList>
            <person name="Klenk H.-P."/>
        </authorList>
    </citation>
    <scope>NUCLEOTIDE SEQUENCE</scope>
    <source>
        <strain evidence="5">DSM 46832</strain>
    </source>
</reference>
<evidence type="ECO:0000313" key="6">
    <source>
        <dbReference type="Proteomes" id="UP000649753"/>
    </source>
</evidence>
<evidence type="ECO:0000256" key="2">
    <source>
        <dbReference type="ARBA" id="ARBA00023125"/>
    </source>
</evidence>
<dbReference type="PANTHER" id="PTHR33204">
    <property type="entry name" value="TRANSCRIPTIONAL REGULATOR, MARR FAMILY"/>
    <property type="match status" value="1"/>
</dbReference>
<dbReference type="GO" id="GO:0003677">
    <property type="term" value="F:DNA binding"/>
    <property type="evidence" value="ECO:0007669"/>
    <property type="project" value="UniProtKB-KW"/>
</dbReference>
<dbReference type="EMBL" id="JADBEB010000001">
    <property type="protein sequence ID" value="MBE1489218.1"/>
    <property type="molecule type" value="Genomic_DNA"/>
</dbReference>
<accession>A0A927MCD9</accession>
<name>A0A927MCD9_9ACTN</name>
<dbReference type="SUPFAM" id="SSF46785">
    <property type="entry name" value="Winged helix' DNA-binding domain"/>
    <property type="match status" value="1"/>
</dbReference>
<dbReference type="AlphaFoldDB" id="A0A927MCD9"/>
<proteinExistence type="predicted"/>
<sequence>MSLGGRYELDCAIARALDVVGERWTLLIICELFYGLRRYSELRKHIGVSPAVLTQRLNRLIEEGVVARVPGPGAHDEYELTPKGERLWPVLYGLGQWGDEHYTEPEARRTLTHHQCGTPLGDAGMCEHCKIVPPARDVVAQPRPVELEAERTRTRTRDPHRLLNPIRL</sequence>
<dbReference type="PANTHER" id="PTHR33204:SF18">
    <property type="entry name" value="TRANSCRIPTIONAL REGULATORY PROTEIN"/>
    <property type="match status" value="1"/>
</dbReference>
<comment type="caution">
    <text evidence="5">The sequence shown here is derived from an EMBL/GenBank/DDBJ whole genome shotgun (WGS) entry which is preliminary data.</text>
</comment>
<keyword evidence="1" id="KW-0805">Transcription regulation</keyword>
<dbReference type="Proteomes" id="UP000649753">
    <property type="component" value="Unassembled WGS sequence"/>
</dbReference>
<dbReference type="PROSITE" id="PS51118">
    <property type="entry name" value="HTH_HXLR"/>
    <property type="match status" value="1"/>
</dbReference>